<dbReference type="EMBL" id="JABENB010000003">
    <property type="protein sequence ID" value="NNG40890.1"/>
    <property type="molecule type" value="Genomic_DNA"/>
</dbReference>
<organism evidence="5 6">
    <name type="scientific">Flexivirga aerilata</name>
    <dbReference type="NCBI Taxonomy" id="1656889"/>
    <lineage>
        <taxon>Bacteria</taxon>
        <taxon>Bacillati</taxon>
        <taxon>Actinomycetota</taxon>
        <taxon>Actinomycetes</taxon>
        <taxon>Micrococcales</taxon>
        <taxon>Dermacoccaceae</taxon>
        <taxon>Flexivirga</taxon>
    </lineage>
</organism>
<sequence length="119" mass="12963">MRRSHGGLEAEVLRLLWSYDEPVTSRVLWDAFDDDERPARTTLLTVLSRLEAKGQVQRVAGPGGALFSATRTDAAQAADTMTETLDHVTDRQAALTHFAGQLDGADLDLLRRVLGDSGT</sequence>
<dbReference type="InterPro" id="IPR036388">
    <property type="entry name" value="WH-like_DNA-bd_sf"/>
</dbReference>
<comment type="caution">
    <text evidence="5">The sequence shown here is derived from an EMBL/GenBank/DDBJ whole genome shotgun (WGS) entry which is preliminary data.</text>
</comment>
<dbReference type="RefSeq" id="WP_171157692.1">
    <property type="nucleotide sequence ID" value="NZ_JABENB010000003.1"/>
</dbReference>
<dbReference type="Pfam" id="PF03965">
    <property type="entry name" value="Penicillinase_R"/>
    <property type="match status" value="1"/>
</dbReference>
<dbReference type="GO" id="GO:0003677">
    <property type="term" value="F:DNA binding"/>
    <property type="evidence" value="ECO:0007669"/>
    <property type="project" value="UniProtKB-KW"/>
</dbReference>
<evidence type="ECO:0000256" key="1">
    <source>
        <dbReference type="ARBA" id="ARBA00011046"/>
    </source>
</evidence>
<evidence type="ECO:0000313" key="6">
    <source>
        <dbReference type="Proteomes" id="UP000557772"/>
    </source>
</evidence>
<gene>
    <name evidence="5" type="ORF">HJ588_16655</name>
</gene>
<keyword evidence="4" id="KW-0804">Transcription</keyword>
<keyword evidence="2" id="KW-0805">Transcription regulation</keyword>
<dbReference type="Gene3D" id="1.10.10.10">
    <property type="entry name" value="Winged helix-like DNA-binding domain superfamily/Winged helix DNA-binding domain"/>
    <property type="match status" value="1"/>
</dbReference>
<dbReference type="AlphaFoldDB" id="A0A849ARI3"/>
<evidence type="ECO:0000256" key="2">
    <source>
        <dbReference type="ARBA" id="ARBA00023015"/>
    </source>
</evidence>
<proteinExistence type="inferred from homology"/>
<evidence type="ECO:0000256" key="3">
    <source>
        <dbReference type="ARBA" id="ARBA00023125"/>
    </source>
</evidence>
<dbReference type="Gene3D" id="6.10.140.850">
    <property type="match status" value="1"/>
</dbReference>
<dbReference type="InterPro" id="IPR005650">
    <property type="entry name" value="BlaI_family"/>
</dbReference>
<protein>
    <submittedName>
        <fullName evidence="5">CopY family transcriptional regulator</fullName>
    </submittedName>
</protein>
<dbReference type="GO" id="GO:0045892">
    <property type="term" value="P:negative regulation of DNA-templated transcription"/>
    <property type="evidence" value="ECO:0007669"/>
    <property type="project" value="InterPro"/>
</dbReference>
<comment type="similarity">
    <text evidence="1">Belongs to the BlaI transcriptional regulatory family.</text>
</comment>
<keyword evidence="3" id="KW-0238">DNA-binding</keyword>
<accession>A0A849ARI3</accession>
<evidence type="ECO:0000256" key="4">
    <source>
        <dbReference type="ARBA" id="ARBA00023163"/>
    </source>
</evidence>
<dbReference type="Proteomes" id="UP000557772">
    <property type="component" value="Unassembled WGS sequence"/>
</dbReference>
<evidence type="ECO:0000313" key="5">
    <source>
        <dbReference type="EMBL" id="NNG40890.1"/>
    </source>
</evidence>
<keyword evidence="6" id="KW-1185">Reference proteome</keyword>
<dbReference type="InterPro" id="IPR036390">
    <property type="entry name" value="WH_DNA-bd_sf"/>
</dbReference>
<reference evidence="5 6" key="1">
    <citation type="submission" date="2020-05" db="EMBL/GenBank/DDBJ databases">
        <title>Flexivirga sp. ID2601S isolated from air conditioner.</title>
        <authorList>
            <person name="Kim D.H."/>
        </authorList>
    </citation>
    <scope>NUCLEOTIDE SEQUENCE [LARGE SCALE GENOMIC DNA]</scope>
    <source>
        <strain evidence="5 6">ID2601S</strain>
    </source>
</reference>
<name>A0A849ARI3_9MICO</name>
<dbReference type="SUPFAM" id="SSF46785">
    <property type="entry name" value="Winged helix' DNA-binding domain"/>
    <property type="match status" value="1"/>
</dbReference>